<gene>
    <name evidence="1" type="ORF">Z045_07405</name>
</gene>
<dbReference type="InterPro" id="IPR012292">
    <property type="entry name" value="Globin/Proto"/>
</dbReference>
<accession>A0A0V9UME7</accession>
<dbReference type="SUPFAM" id="SSF46458">
    <property type="entry name" value="Globin-like"/>
    <property type="match status" value="1"/>
</dbReference>
<proteinExistence type="predicted"/>
<dbReference type="Proteomes" id="UP000053060">
    <property type="component" value="Unassembled WGS sequence"/>
</dbReference>
<name>A0A0V9UME7_9NOCA</name>
<dbReference type="EMBL" id="AZXY01000003">
    <property type="protein sequence ID" value="KSZ59180.1"/>
    <property type="molecule type" value="Genomic_DNA"/>
</dbReference>
<dbReference type="PATRIC" id="fig|1441730.3.peg.1555"/>
<organism evidence="1 2">
    <name type="scientific">Rhodococcus pyridinivorans KG-16</name>
    <dbReference type="NCBI Taxonomy" id="1441730"/>
    <lineage>
        <taxon>Bacteria</taxon>
        <taxon>Bacillati</taxon>
        <taxon>Actinomycetota</taxon>
        <taxon>Actinomycetes</taxon>
        <taxon>Mycobacteriales</taxon>
        <taxon>Nocardiaceae</taxon>
        <taxon>Rhodococcus</taxon>
    </lineage>
</organism>
<dbReference type="InterPro" id="IPR009050">
    <property type="entry name" value="Globin-like_sf"/>
</dbReference>
<sequence length="138" mass="15619">MTRSDTHGDRPAPVELASREHIDLLVRRFYERALDDPVLAPAFDVLAVIGLDDHLVVVGDFWEQILFRTTRYRGAFVPVHRALHGHHGLTPARFERWLQLWCGTVDEMFHGADAERAKTKAEAMVGSLQKTLYGGTAR</sequence>
<dbReference type="CDD" id="cd08916">
    <property type="entry name" value="TrHb3_P"/>
    <property type="match status" value="1"/>
</dbReference>
<dbReference type="AlphaFoldDB" id="A0A0V9UME7"/>
<reference evidence="1 2" key="2">
    <citation type="journal article" date="2016" name="Genome Announc.">
        <title>Draft Genome Sequence of a Versatile Hydrocarbon-Degrading Bacterium, Rhodococcus pyridinivorans Strain KG-16, Collected from Oil Fields in India.</title>
        <authorList>
            <person name="Aggarwal R.K."/>
            <person name="Dawar C."/>
            <person name="Phanindranath R."/>
            <person name="Mutnuri L."/>
            <person name="Dayal A.M."/>
        </authorList>
    </citation>
    <scope>NUCLEOTIDE SEQUENCE [LARGE SCALE GENOMIC DNA]</scope>
    <source>
        <strain evidence="1 2">KG-16</strain>
    </source>
</reference>
<dbReference type="GO" id="GO:0019825">
    <property type="term" value="F:oxygen binding"/>
    <property type="evidence" value="ECO:0007669"/>
    <property type="project" value="InterPro"/>
</dbReference>
<evidence type="ECO:0000313" key="1">
    <source>
        <dbReference type="EMBL" id="KSZ59180.1"/>
    </source>
</evidence>
<protein>
    <submittedName>
        <fullName evidence="1">Cyanoglobin</fullName>
    </submittedName>
</protein>
<dbReference type="RefSeq" id="WP_060651315.1">
    <property type="nucleotide sequence ID" value="NZ_AZXY01000003.1"/>
</dbReference>
<reference evidence="2" key="1">
    <citation type="submission" date="2015-01" db="EMBL/GenBank/DDBJ databases">
        <title>Draft genome sequence of Rhodococcus pyridinivorans strain KG-16, a hydrocarbon-degrading bacterium.</title>
        <authorList>
            <person name="Aggarwal R.K."/>
            <person name="Dawar C."/>
        </authorList>
    </citation>
    <scope>NUCLEOTIDE SEQUENCE [LARGE SCALE GENOMIC DNA]</scope>
    <source>
        <strain evidence="2">KG-16</strain>
    </source>
</reference>
<dbReference type="Gene3D" id="1.10.490.10">
    <property type="entry name" value="Globins"/>
    <property type="match status" value="1"/>
</dbReference>
<dbReference type="GO" id="GO:0020037">
    <property type="term" value="F:heme binding"/>
    <property type="evidence" value="ECO:0007669"/>
    <property type="project" value="InterPro"/>
</dbReference>
<comment type="caution">
    <text evidence="1">The sequence shown here is derived from an EMBL/GenBank/DDBJ whole genome shotgun (WGS) entry which is preliminary data.</text>
</comment>
<evidence type="ECO:0000313" key="2">
    <source>
        <dbReference type="Proteomes" id="UP000053060"/>
    </source>
</evidence>